<feature type="region of interest" description="Disordered" evidence="1">
    <location>
        <begin position="49"/>
        <end position="76"/>
    </location>
</feature>
<dbReference type="Proteomes" id="UP000222542">
    <property type="component" value="Unassembled WGS sequence"/>
</dbReference>
<dbReference type="Gramene" id="PHT86531">
    <property type="protein sequence ID" value="PHT86531"/>
    <property type="gene ID" value="T459_08637"/>
</dbReference>
<proteinExistence type="predicted"/>
<keyword evidence="3" id="KW-1185">Reference proteome</keyword>
<protein>
    <submittedName>
        <fullName evidence="2">Uncharacterized protein</fullName>
    </submittedName>
</protein>
<dbReference type="AlphaFoldDB" id="A0A2G2ZX49"/>
<dbReference type="STRING" id="4072.A0A2G2ZX49"/>
<feature type="compositionally biased region" description="Low complexity" evidence="1">
    <location>
        <begin position="49"/>
        <end position="63"/>
    </location>
</feature>
<organism evidence="2 3">
    <name type="scientific">Capsicum annuum</name>
    <name type="common">Capsicum pepper</name>
    <dbReference type="NCBI Taxonomy" id="4072"/>
    <lineage>
        <taxon>Eukaryota</taxon>
        <taxon>Viridiplantae</taxon>
        <taxon>Streptophyta</taxon>
        <taxon>Embryophyta</taxon>
        <taxon>Tracheophyta</taxon>
        <taxon>Spermatophyta</taxon>
        <taxon>Magnoliopsida</taxon>
        <taxon>eudicotyledons</taxon>
        <taxon>Gunneridae</taxon>
        <taxon>Pentapetalae</taxon>
        <taxon>asterids</taxon>
        <taxon>lamiids</taxon>
        <taxon>Solanales</taxon>
        <taxon>Solanaceae</taxon>
        <taxon>Solanoideae</taxon>
        <taxon>Capsiceae</taxon>
        <taxon>Capsicum</taxon>
    </lineage>
</organism>
<evidence type="ECO:0000313" key="2">
    <source>
        <dbReference type="EMBL" id="PHT86531.1"/>
    </source>
</evidence>
<reference evidence="2 3" key="1">
    <citation type="journal article" date="2014" name="Nat. Genet.">
        <title>Genome sequence of the hot pepper provides insights into the evolution of pungency in Capsicum species.</title>
        <authorList>
            <person name="Kim S."/>
            <person name="Park M."/>
            <person name="Yeom S.I."/>
            <person name="Kim Y.M."/>
            <person name="Lee J.M."/>
            <person name="Lee H.A."/>
            <person name="Seo E."/>
            <person name="Choi J."/>
            <person name="Cheong K."/>
            <person name="Kim K.T."/>
            <person name="Jung K."/>
            <person name="Lee G.W."/>
            <person name="Oh S.K."/>
            <person name="Bae C."/>
            <person name="Kim S.B."/>
            <person name="Lee H.Y."/>
            <person name="Kim S.Y."/>
            <person name="Kim M.S."/>
            <person name="Kang B.C."/>
            <person name="Jo Y.D."/>
            <person name="Yang H.B."/>
            <person name="Jeong H.J."/>
            <person name="Kang W.H."/>
            <person name="Kwon J.K."/>
            <person name="Shin C."/>
            <person name="Lim J.Y."/>
            <person name="Park J.H."/>
            <person name="Huh J.H."/>
            <person name="Kim J.S."/>
            <person name="Kim B.D."/>
            <person name="Cohen O."/>
            <person name="Paran I."/>
            <person name="Suh M.C."/>
            <person name="Lee S.B."/>
            <person name="Kim Y.K."/>
            <person name="Shin Y."/>
            <person name="Noh S.J."/>
            <person name="Park J."/>
            <person name="Seo Y.S."/>
            <person name="Kwon S.Y."/>
            <person name="Kim H.A."/>
            <person name="Park J.M."/>
            <person name="Kim H.J."/>
            <person name="Choi S.B."/>
            <person name="Bosland P.W."/>
            <person name="Reeves G."/>
            <person name="Jo S.H."/>
            <person name="Lee B.W."/>
            <person name="Cho H.T."/>
            <person name="Choi H.S."/>
            <person name="Lee M.S."/>
            <person name="Yu Y."/>
            <person name="Do Choi Y."/>
            <person name="Park B.S."/>
            <person name="van Deynze A."/>
            <person name="Ashrafi H."/>
            <person name="Hill T."/>
            <person name="Kim W.T."/>
            <person name="Pai H.S."/>
            <person name="Ahn H.K."/>
            <person name="Yeam I."/>
            <person name="Giovannoni J.J."/>
            <person name="Rose J.K."/>
            <person name="Sorensen I."/>
            <person name="Lee S.J."/>
            <person name="Kim R.W."/>
            <person name="Choi I.Y."/>
            <person name="Choi B.S."/>
            <person name="Lim J.S."/>
            <person name="Lee Y.H."/>
            <person name="Choi D."/>
        </authorList>
    </citation>
    <scope>NUCLEOTIDE SEQUENCE [LARGE SCALE GENOMIC DNA]</scope>
    <source>
        <strain evidence="3">cv. CM334</strain>
    </source>
</reference>
<reference evidence="2 3" key="2">
    <citation type="journal article" date="2017" name="Genome Biol.">
        <title>New reference genome sequences of hot pepper reveal the massive evolution of plant disease-resistance genes by retroduplication.</title>
        <authorList>
            <person name="Kim S."/>
            <person name="Park J."/>
            <person name="Yeom S.I."/>
            <person name="Kim Y.M."/>
            <person name="Seo E."/>
            <person name="Kim K.T."/>
            <person name="Kim M.S."/>
            <person name="Lee J.M."/>
            <person name="Cheong K."/>
            <person name="Shin H.S."/>
            <person name="Kim S.B."/>
            <person name="Han K."/>
            <person name="Lee J."/>
            <person name="Park M."/>
            <person name="Lee H.A."/>
            <person name="Lee H.Y."/>
            <person name="Lee Y."/>
            <person name="Oh S."/>
            <person name="Lee J.H."/>
            <person name="Choi E."/>
            <person name="Choi E."/>
            <person name="Lee S.E."/>
            <person name="Jeon J."/>
            <person name="Kim H."/>
            <person name="Choi G."/>
            <person name="Song H."/>
            <person name="Lee J."/>
            <person name="Lee S.C."/>
            <person name="Kwon J.K."/>
            <person name="Lee H.Y."/>
            <person name="Koo N."/>
            <person name="Hong Y."/>
            <person name="Kim R.W."/>
            <person name="Kang W.H."/>
            <person name="Huh J.H."/>
            <person name="Kang B.C."/>
            <person name="Yang T.J."/>
            <person name="Lee Y.H."/>
            <person name="Bennetzen J.L."/>
            <person name="Choi D."/>
        </authorList>
    </citation>
    <scope>NUCLEOTIDE SEQUENCE [LARGE SCALE GENOMIC DNA]</scope>
    <source>
        <strain evidence="3">cv. CM334</strain>
    </source>
</reference>
<feature type="compositionally biased region" description="Acidic residues" evidence="1">
    <location>
        <begin position="65"/>
        <end position="76"/>
    </location>
</feature>
<evidence type="ECO:0000313" key="3">
    <source>
        <dbReference type="Proteomes" id="UP000222542"/>
    </source>
</evidence>
<name>A0A2G2ZX49_CAPAN</name>
<comment type="caution">
    <text evidence="2">The sequence shown here is derived from an EMBL/GenBank/DDBJ whole genome shotgun (WGS) entry which is preliminary data.</text>
</comment>
<dbReference type="EMBL" id="AYRZ02000003">
    <property type="protein sequence ID" value="PHT86531.1"/>
    <property type="molecule type" value="Genomic_DNA"/>
</dbReference>
<accession>A0A2G2ZX49</accession>
<gene>
    <name evidence="2" type="ORF">T459_08637</name>
</gene>
<sequence>MIKVYGEILEQPSSDPYSNATKWYQVVSAKLVSSFPKKVIGVRFRSQAAPAKAAPAKKSAKPSNDNDDNDYMDIFG</sequence>
<evidence type="ECO:0000256" key="1">
    <source>
        <dbReference type="SAM" id="MobiDB-lite"/>
    </source>
</evidence>